<dbReference type="OrthoDB" id="6601260at2759"/>
<feature type="compositionally biased region" description="Polar residues" evidence="1">
    <location>
        <begin position="310"/>
        <end position="336"/>
    </location>
</feature>
<dbReference type="PROSITE" id="PS50878">
    <property type="entry name" value="RT_POL"/>
    <property type="match status" value="1"/>
</dbReference>
<keyword evidence="4" id="KW-1185">Reference proteome</keyword>
<dbReference type="AlphaFoldDB" id="A0A6G0W103"/>
<feature type="region of interest" description="Disordered" evidence="1">
    <location>
        <begin position="307"/>
        <end position="343"/>
    </location>
</feature>
<accession>A0A6G0W103</accession>
<dbReference type="Pfam" id="PF14529">
    <property type="entry name" value="Exo_endo_phos_2"/>
    <property type="match status" value="1"/>
</dbReference>
<dbReference type="InterPro" id="IPR006579">
    <property type="entry name" value="Pre_C2HC_dom"/>
</dbReference>
<protein>
    <recommendedName>
        <fullName evidence="2">Reverse transcriptase domain-containing protein</fullName>
    </recommendedName>
</protein>
<evidence type="ECO:0000313" key="3">
    <source>
        <dbReference type="EMBL" id="KAF0717958.1"/>
    </source>
</evidence>
<organism evidence="3 4">
    <name type="scientific">Aphis craccivora</name>
    <name type="common">Cowpea aphid</name>
    <dbReference type="NCBI Taxonomy" id="307492"/>
    <lineage>
        <taxon>Eukaryota</taxon>
        <taxon>Metazoa</taxon>
        <taxon>Ecdysozoa</taxon>
        <taxon>Arthropoda</taxon>
        <taxon>Hexapoda</taxon>
        <taxon>Insecta</taxon>
        <taxon>Pterygota</taxon>
        <taxon>Neoptera</taxon>
        <taxon>Paraneoptera</taxon>
        <taxon>Hemiptera</taxon>
        <taxon>Sternorrhyncha</taxon>
        <taxon>Aphidomorpha</taxon>
        <taxon>Aphidoidea</taxon>
        <taxon>Aphididae</taxon>
        <taxon>Aphidini</taxon>
        <taxon>Aphis</taxon>
        <taxon>Aphis</taxon>
    </lineage>
</organism>
<name>A0A6G0W103_APHCR</name>
<evidence type="ECO:0000256" key="1">
    <source>
        <dbReference type="SAM" id="MobiDB-lite"/>
    </source>
</evidence>
<feature type="compositionally biased region" description="Polar residues" evidence="1">
    <location>
        <begin position="13"/>
        <end position="25"/>
    </location>
</feature>
<dbReference type="Proteomes" id="UP000478052">
    <property type="component" value="Unassembled WGS sequence"/>
</dbReference>
<dbReference type="InterPro" id="IPR000477">
    <property type="entry name" value="RT_dom"/>
</dbReference>
<feature type="region of interest" description="Disordered" evidence="1">
    <location>
        <begin position="1"/>
        <end position="31"/>
    </location>
</feature>
<dbReference type="PANTHER" id="PTHR33273">
    <property type="entry name" value="DOMAIN-CONTAINING PROTEIN, PUTATIVE-RELATED"/>
    <property type="match status" value="1"/>
</dbReference>
<dbReference type="Pfam" id="PF00078">
    <property type="entry name" value="RVT_1"/>
    <property type="match status" value="1"/>
</dbReference>
<comment type="caution">
    <text evidence="3">The sequence shown here is derived from an EMBL/GenBank/DDBJ whole genome shotgun (WGS) entry which is preliminary data.</text>
</comment>
<dbReference type="EMBL" id="VUJU01009740">
    <property type="protein sequence ID" value="KAF0717958.1"/>
    <property type="molecule type" value="Genomic_DNA"/>
</dbReference>
<reference evidence="3 4" key="1">
    <citation type="submission" date="2019-08" db="EMBL/GenBank/DDBJ databases">
        <title>Whole genome of Aphis craccivora.</title>
        <authorList>
            <person name="Voronova N.V."/>
            <person name="Shulinski R.S."/>
            <person name="Bandarenka Y.V."/>
            <person name="Zhorov D.G."/>
            <person name="Warner D."/>
        </authorList>
    </citation>
    <scope>NUCLEOTIDE SEQUENCE [LARGE SCALE GENOMIC DNA]</scope>
    <source>
        <strain evidence="3">180601</strain>
        <tissue evidence="3">Whole Body</tissue>
    </source>
</reference>
<dbReference type="Gene3D" id="3.60.10.10">
    <property type="entry name" value="Endonuclease/exonuclease/phosphatase"/>
    <property type="match status" value="1"/>
</dbReference>
<dbReference type="GO" id="GO:0003824">
    <property type="term" value="F:catalytic activity"/>
    <property type="evidence" value="ECO:0007669"/>
    <property type="project" value="InterPro"/>
</dbReference>
<dbReference type="SUPFAM" id="SSF56219">
    <property type="entry name" value="DNase I-like"/>
    <property type="match status" value="1"/>
</dbReference>
<sequence>MTTTKTKNKTHTPLNTEFSINSIQPPTRDKKKTKLFFSPNRFTVLSEKEDDITDNDVKNAPDINVPPAHEANQTNLTNKNKNNLPPPIFVKGTKKYSDLREAISDQIGPNSFICKSTTAHIKIQTNTSDNYRTLVHFLQDQGAEYHTFQPQTDKSIRVVIKNIHYTTDPTEILEALEEIGFTVSQVVNIKHQQTKMPLPIFFVDLAPEAISKEIFNITSLLNTKIKVEEPHKRREIPQCKNCQSYGHTKDYCSHSPRCVKCGEHHLTSLCSKSFDLPAKCALCNGSHPANYKGCAIYKELQQHRRFPPTSIHNNQHRQSTQSENQQTPPVNQQSPDSAAPAPGTKLKYSYAEATATTDDYKCIINPLLSLLTTVISNLSNLLNAKTNTTNTTTNTYTDSSLLIYSWNTNGLKNHIDELLLTLQDKRIDIALISESHFTNNYSLHLPGFRLYQTNHPDNTAHADAAIYVRSSLASHPLPKFQTDYIQSCAVFLIVNNIPLLIAAIYCLPKHNISSEQFNFYFNTLGYNFIVGGDINAKHIQWGCRISNPRGTSLLHSITTKNLKAISPPNPTYWPTSPRKRPDILDIFVTKIPSTLYSSIVNTHAPCSDHSPVLLSIDCQPLSNQYNPPPLHTHINWDNFYKSILQKTSLKVRLKRKNDIDEAVNLLTSNIQTSAWESAKPSQPRISNIILPLYIRNLISLKRPNYRNESYTKHLESLTTKDGSLWKATKHLLRIRNPPAILRNTNGNWVHSDEDKASIFANYSAETFQPHNSILFPEKINIVEQFLNYPLQMSLPPKHTSPAEVHYTISKLPRKKSPGYDLITSEILKQLPKKVIVLLTYIFNSMFRLSYFPILWKYSSIILILKPKKPPDLPSSYRPIKEKEYCTVAFLDVSQAFDRVWHAGLLFKLKIILPSNYYLLIKSYLEDRFFSVRYGSATSSPKPIKAGVPQGAVTAHLLFNIFLYDQPTLLTSLIADFADDKALIATSHDPTIASALIQEHLSLLEKWYKDWG</sequence>
<dbReference type="InterPro" id="IPR036691">
    <property type="entry name" value="Endo/exonu/phosph_ase_sf"/>
</dbReference>
<feature type="compositionally biased region" description="Low complexity" evidence="1">
    <location>
        <begin position="74"/>
        <end position="83"/>
    </location>
</feature>
<dbReference type="InterPro" id="IPR005135">
    <property type="entry name" value="Endo/exonuclease/phosphatase"/>
</dbReference>
<gene>
    <name evidence="3" type="ORF">FWK35_00035645</name>
</gene>
<feature type="non-terminal residue" evidence="3">
    <location>
        <position position="1011"/>
    </location>
</feature>
<feature type="domain" description="Reverse transcriptase" evidence="2">
    <location>
        <begin position="811"/>
        <end position="1011"/>
    </location>
</feature>
<feature type="compositionally biased region" description="Basic residues" evidence="1">
    <location>
        <begin position="1"/>
        <end position="10"/>
    </location>
</feature>
<proteinExistence type="predicted"/>
<feature type="region of interest" description="Disordered" evidence="1">
    <location>
        <begin position="53"/>
        <end position="87"/>
    </location>
</feature>
<dbReference type="PANTHER" id="PTHR33273:SF4">
    <property type="entry name" value="ENDONUCLEASE_EXONUCLEASE_PHOSPHATASE DOMAIN-CONTAINING PROTEIN"/>
    <property type="match status" value="1"/>
</dbReference>
<dbReference type="Pfam" id="PF07530">
    <property type="entry name" value="PRE_C2HC"/>
    <property type="match status" value="1"/>
</dbReference>
<evidence type="ECO:0000259" key="2">
    <source>
        <dbReference type="PROSITE" id="PS50878"/>
    </source>
</evidence>
<dbReference type="SMART" id="SM00596">
    <property type="entry name" value="PRE_C2HC"/>
    <property type="match status" value="1"/>
</dbReference>
<evidence type="ECO:0000313" key="4">
    <source>
        <dbReference type="Proteomes" id="UP000478052"/>
    </source>
</evidence>